<evidence type="ECO:0000259" key="8">
    <source>
        <dbReference type="Pfam" id="PF21365"/>
    </source>
</evidence>
<dbReference type="PANTHER" id="PTHR22762">
    <property type="entry name" value="ALPHA-GLUCOSIDASE"/>
    <property type="match status" value="1"/>
</dbReference>
<dbReference type="EMBL" id="CP147404">
    <property type="protein sequence ID" value="WXB93760.1"/>
    <property type="molecule type" value="Genomic_DNA"/>
</dbReference>
<organism evidence="9 10">
    <name type="scientific">Bacillus kandeliae</name>
    <dbReference type="NCBI Taxonomy" id="3129297"/>
    <lineage>
        <taxon>Bacteria</taxon>
        <taxon>Bacillati</taxon>
        <taxon>Bacillota</taxon>
        <taxon>Bacilli</taxon>
        <taxon>Bacillales</taxon>
        <taxon>Bacillaceae</taxon>
        <taxon>Bacillus</taxon>
    </lineage>
</organism>
<dbReference type="InterPro" id="IPR030458">
    <property type="entry name" value="Glyco_hydro_31_AS"/>
</dbReference>
<dbReference type="Proteomes" id="UP001387364">
    <property type="component" value="Chromosome"/>
</dbReference>
<dbReference type="SUPFAM" id="SSF74650">
    <property type="entry name" value="Galactose mutarotase-like"/>
    <property type="match status" value="1"/>
</dbReference>
<feature type="domain" description="Glycoside hydrolase family 31 N-terminal" evidence="6">
    <location>
        <begin position="46"/>
        <end position="212"/>
    </location>
</feature>
<dbReference type="SUPFAM" id="SSF51445">
    <property type="entry name" value="(Trans)glycosidases"/>
    <property type="match status" value="1"/>
</dbReference>
<evidence type="ECO:0000256" key="3">
    <source>
        <dbReference type="ARBA" id="ARBA00023295"/>
    </source>
</evidence>
<dbReference type="Gene3D" id="2.60.40.1180">
    <property type="entry name" value="Golgi alpha-mannosidase II"/>
    <property type="match status" value="2"/>
</dbReference>
<dbReference type="Gene3D" id="2.60.40.1760">
    <property type="entry name" value="glycosyl hydrolase (family 31)"/>
    <property type="match status" value="1"/>
</dbReference>
<dbReference type="PROSITE" id="PS00129">
    <property type="entry name" value="GLYCOSYL_HYDROL_F31_1"/>
    <property type="match status" value="1"/>
</dbReference>
<keyword evidence="3 4" id="KW-0326">Glycosidase</keyword>
<evidence type="ECO:0000313" key="10">
    <source>
        <dbReference type="Proteomes" id="UP001387364"/>
    </source>
</evidence>
<dbReference type="Pfam" id="PF17137">
    <property type="entry name" value="DUF5110"/>
    <property type="match status" value="1"/>
</dbReference>
<protein>
    <submittedName>
        <fullName evidence="9">Glycoside hydrolase family 31 protein</fullName>
    </submittedName>
</protein>
<dbReference type="Pfam" id="PF01055">
    <property type="entry name" value="Glyco_hydro_31_2nd"/>
    <property type="match status" value="1"/>
</dbReference>
<dbReference type="CDD" id="cd14752">
    <property type="entry name" value="GH31_N"/>
    <property type="match status" value="1"/>
</dbReference>
<dbReference type="InterPro" id="IPR011013">
    <property type="entry name" value="Gal_mutarotase_sf_dom"/>
</dbReference>
<feature type="domain" description="Glycosyl hydrolase family 31 C-terminal" evidence="8">
    <location>
        <begin position="587"/>
        <end position="673"/>
    </location>
</feature>
<name>A0ABZ2N842_9BACI</name>
<dbReference type="GO" id="GO:0016787">
    <property type="term" value="F:hydrolase activity"/>
    <property type="evidence" value="ECO:0007669"/>
    <property type="project" value="UniProtKB-KW"/>
</dbReference>
<dbReference type="PANTHER" id="PTHR22762:SF166">
    <property type="entry name" value="ALPHA-GLUCOSIDASE"/>
    <property type="match status" value="1"/>
</dbReference>
<dbReference type="InterPro" id="IPR048395">
    <property type="entry name" value="Glyco_hydro_31_C"/>
</dbReference>
<dbReference type="Pfam" id="PF21365">
    <property type="entry name" value="Glyco_hydro_31_3rd"/>
    <property type="match status" value="1"/>
</dbReference>
<comment type="similarity">
    <text evidence="1 4">Belongs to the glycosyl hydrolase 31 family.</text>
</comment>
<dbReference type="SUPFAM" id="SSF51011">
    <property type="entry name" value="Glycosyl hydrolase domain"/>
    <property type="match status" value="1"/>
</dbReference>
<dbReference type="Pfam" id="PF13802">
    <property type="entry name" value="Gal_mutarotas_2"/>
    <property type="match status" value="1"/>
</dbReference>
<dbReference type="InterPro" id="IPR013780">
    <property type="entry name" value="Glyco_hydro_b"/>
</dbReference>
<sequence>MEDTSFAIHPDREKDTDEGKFYDIGNVRKWQEEADGVHFICQNGYVVVQFYCQEMIRVTMNPTGVPMMEQSFAVAMKKEQVPFEVRESADAVYITGEKLTAKITLTPFRLLVTEANGRTLLNEGERGMASRRTGEVICFKDMEEADHFYGFGEKTSFLDKRGEKMTMWNSDVFAPHNPEVDALYQSIPFFVTIRNGQAHGVFFDNTFQTVFDLKQEAHRYSFSAAGGELDYYVIAGPSPKDVVSQYTRLTGKMALPPKWALGYHQSRYSYKTEAEVHELVHTFQEKEIPLDAIYLDIHYMEGYRVFTFNRDRFPNPAKLIDELKAAGIHVVPIVDPGVKRDPEYPVYLEGIQAGHFCQYAEGDVYFGDVWPGESAFPDFTNQDVREWWGEWQKFYTDLGVEGIWNDMNEPAVFNETKTMDLAVWHDNDGYPKTHRELHNVYGLLMGEATYSGLKKLLNGKRPFVLTRAGFAGVQRYATVWTGDNRSFWEHLQMSMPMCLNLGMSGVPFSGADVGGFAHDANADLLVRWTQLGTFMPYFRNHSNLDTVHQEPWSFGEEAEAIIKKYIQLRYRWLPHFYTLFHEASVTGVPVMRPLVMEYPEDANTFNLADQFLIGENILVAPITTPTTYHRVVYLPEGEWIDYWTDQQIIGGRHILVAAKWDQLPLFIKVGTILPQAETFKPVDNISIHVYPSDKVCEYTLYDDDGETFAYQAGDYFQLHIKAWKQDEAVYIETEEIHGAFQPDWKEVSINVHGPVNKIVINGKEQ</sequence>
<evidence type="ECO:0000259" key="7">
    <source>
        <dbReference type="Pfam" id="PF17137"/>
    </source>
</evidence>
<gene>
    <name evidence="9" type="ORF">WDJ61_03675</name>
</gene>
<evidence type="ECO:0000256" key="1">
    <source>
        <dbReference type="ARBA" id="ARBA00007806"/>
    </source>
</evidence>
<accession>A0ABZ2N842</accession>
<dbReference type="InterPro" id="IPR025887">
    <property type="entry name" value="Glyco_hydro_31_N_dom"/>
</dbReference>
<keyword evidence="2 4" id="KW-0378">Hydrolase</keyword>
<evidence type="ECO:0000259" key="5">
    <source>
        <dbReference type="Pfam" id="PF01055"/>
    </source>
</evidence>
<dbReference type="Gene3D" id="3.20.20.80">
    <property type="entry name" value="Glycosidases"/>
    <property type="match status" value="2"/>
</dbReference>
<dbReference type="CDD" id="cd06604">
    <property type="entry name" value="GH31_glucosidase_II_MalA"/>
    <property type="match status" value="1"/>
</dbReference>
<keyword evidence="10" id="KW-1185">Reference proteome</keyword>
<dbReference type="InterPro" id="IPR017853">
    <property type="entry name" value="GH"/>
</dbReference>
<evidence type="ECO:0000259" key="6">
    <source>
        <dbReference type="Pfam" id="PF13802"/>
    </source>
</evidence>
<dbReference type="InterPro" id="IPR033403">
    <property type="entry name" value="DUF5110"/>
</dbReference>
<feature type="domain" description="Glycoside hydrolase family 31 TIM barrel" evidence="5">
    <location>
        <begin position="254"/>
        <end position="579"/>
    </location>
</feature>
<evidence type="ECO:0000256" key="2">
    <source>
        <dbReference type="ARBA" id="ARBA00022801"/>
    </source>
</evidence>
<proteinExistence type="inferred from homology"/>
<feature type="domain" description="DUF5110" evidence="7">
    <location>
        <begin position="685"/>
        <end position="753"/>
    </location>
</feature>
<evidence type="ECO:0000256" key="4">
    <source>
        <dbReference type="RuleBase" id="RU361185"/>
    </source>
</evidence>
<dbReference type="RefSeq" id="WP_338753242.1">
    <property type="nucleotide sequence ID" value="NZ_CP147404.1"/>
</dbReference>
<dbReference type="InterPro" id="IPR000322">
    <property type="entry name" value="Glyco_hydro_31_TIM"/>
</dbReference>
<reference evidence="9 10" key="1">
    <citation type="submission" date="2024-02" db="EMBL/GenBank/DDBJ databases">
        <title>Seven novel Bacillus-like species.</title>
        <authorList>
            <person name="Liu G."/>
        </authorList>
    </citation>
    <scope>NUCLEOTIDE SEQUENCE [LARGE SCALE GENOMIC DNA]</scope>
    <source>
        <strain evidence="9 10">FJAT-52991</strain>
    </source>
</reference>
<evidence type="ECO:0000313" key="9">
    <source>
        <dbReference type="EMBL" id="WXB93760.1"/>
    </source>
</evidence>